<evidence type="ECO:0000313" key="1">
    <source>
        <dbReference type="EMBL" id="MEI5995307.1"/>
    </source>
</evidence>
<reference evidence="2" key="1">
    <citation type="submission" date="2017-05" db="EMBL/GenBank/DDBJ databases">
        <title>The Genome Sequence of Enterococcus sp. 4G2_DIV0659.</title>
        <authorList>
            <consortium name="The Broad Institute Genomics Platform"/>
            <consortium name="The Broad Institute Genomic Center for Infectious Diseases"/>
            <person name="Earl A."/>
            <person name="Manson A."/>
            <person name="Schwartman J."/>
            <person name="Gilmore M."/>
            <person name="Abouelleil A."/>
            <person name="Cao P."/>
            <person name="Chapman S."/>
            <person name="Cusick C."/>
            <person name="Shea T."/>
            <person name="Young S."/>
            <person name="Neafsey D."/>
            <person name="Nusbaum C."/>
            <person name="Birren B."/>
        </authorList>
    </citation>
    <scope>NUCLEOTIDE SEQUENCE [LARGE SCALE GENOMIC DNA]</scope>
    <source>
        <strain evidence="2">4G2_DIV0659</strain>
    </source>
</reference>
<evidence type="ECO:0008006" key="4">
    <source>
        <dbReference type="Google" id="ProtNLM"/>
    </source>
</evidence>
<dbReference type="AlphaFoldDB" id="A0A242CIX5"/>
<accession>A0A242CIX5</accession>
<dbReference type="EMBL" id="NGLE02000001">
    <property type="protein sequence ID" value="MEI5995307.1"/>
    <property type="molecule type" value="Genomic_DNA"/>
</dbReference>
<gene>
    <name evidence="2" type="ORF">A5880_000792</name>
    <name evidence="1" type="ORF">A5880_002897</name>
</gene>
<dbReference type="Pfam" id="PF10941">
    <property type="entry name" value="DUF2620"/>
    <property type="match status" value="1"/>
</dbReference>
<dbReference type="OrthoDB" id="5191605at2"/>
<evidence type="ECO:0000313" key="2">
    <source>
        <dbReference type="EMBL" id="OTO10109.1"/>
    </source>
</evidence>
<organism evidence="2">
    <name type="scientific">Candidatus Enterococcus mansonii</name>
    <dbReference type="NCBI Taxonomy" id="1834181"/>
    <lineage>
        <taxon>Bacteria</taxon>
        <taxon>Bacillati</taxon>
        <taxon>Bacillota</taxon>
        <taxon>Bacilli</taxon>
        <taxon>Lactobacillales</taxon>
        <taxon>Enterococcaceae</taxon>
        <taxon>Enterococcus</taxon>
    </lineage>
</organism>
<dbReference type="InterPro" id="IPR021238">
    <property type="entry name" value="DUF2620"/>
</dbReference>
<dbReference type="EMBL" id="NGLE01000001">
    <property type="protein sequence ID" value="OTO10109.1"/>
    <property type="molecule type" value="Genomic_DNA"/>
</dbReference>
<name>A0A242CIX5_9ENTE</name>
<sequence length="122" mass="12750">MKKIVIGGQIEKSTIEELLQKYGKGNYEITVKTDIDAAMALKNGTADYYFGACNTGGGGALAMAIALLGGDKTATLGMPGKTASEEEISQSVAAGKIAFGFTSQDMEFIISNVMKALENKGE</sequence>
<proteinExistence type="predicted"/>
<keyword evidence="3" id="KW-1185">Reference proteome</keyword>
<dbReference type="RefSeq" id="WP_086329731.1">
    <property type="nucleotide sequence ID" value="NZ_NGLE02000001.1"/>
</dbReference>
<protein>
    <recommendedName>
        <fullName evidence="4">DUF2620 domain-containing protein</fullName>
    </recommendedName>
</protein>
<reference evidence="1 3" key="2">
    <citation type="submission" date="2018-07" db="EMBL/GenBank/DDBJ databases">
        <title>The Genome Sequence of Enterococcus sp. DIV0659b.</title>
        <authorList>
            <consortium name="The Broad Institute Genomics Platform"/>
            <consortium name="The Broad Institute Genomic Center for Infectious Diseases"/>
            <person name="Earl A."/>
            <person name="Manson A."/>
            <person name="Schwartman J."/>
            <person name="Gilmore M."/>
            <person name="Abouelleil A."/>
            <person name="Cao P."/>
            <person name="Chapman S."/>
            <person name="Cusick C."/>
            <person name="Shea T."/>
            <person name="Young S."/>
            <person name="Neafsey D."/>
            <person name="Nusbaum C."/>
            <person name="Birren B."/>
        </authorList>
    </citation>
    <scope>NUCLEOTIDE SEQUENCE [LARGE SCALE GENOMIC DNA]</scope>
    <source>
        <strain evidence="1 3">4G2_DIV0659</strain>
    </source>
</reference>
<dbReference type="STRING" id="1834181.A5880_000792"/>
<dbReference type="Proteomes" id="UP000195139">
    <property type="component" value="Unassembled WGS sequence"/>
</dbReference>
<evidence type="ECO:0000313" key="3">
    <source>
        <dbReference type="Proteomes" id="UP000195139"/>
    </source>
</evidence>
<comment type="caution">
    <text evidence="2">The sequence shown here is derived from an EMBL/GenBank/DDBJ whole genome shotgun (WGS) entry which is preliminary data.</text>
</comment>